<evidence type="ECO:0000259" key="2">
    <source>
        <dbReference type="PROSITE" id="PS50883"/>
    </source>
</evidence>
<dbReference type="InterPro" id="IPR029787">
    <property type="entry name" value="Nucleotide_cyclase"/>
</dbReference>
<dbReference type="SMART" id="SM00052">
    <property type="entry name" value="EAL"/>
    <property type="match status" value="1"/>
</dbReference>
<dbReference type="SUPFAM" id="SSF141868">
    <property type="entry name" value="EAL domain-like"/>
    <property type="match status" value="1"/>
</dbReference>
<dbReference type="PANTHER" id="PTHR44757:SF2">
    <property type="entry name" value="BIOFILM ARCHITECTURE MAINTENANCE PROTEIN MBAA"/>
    <property type="match status" value="1"/>
</dbReference>
<dbReference type="Pfam" id="PF08495">
    <property type="entry name" value="FIST"/>
    <property type="match status" value="1"/>
</dbReference>
<keyword evidence="5" id="KW-1185">Reference proteome</keyword>
<dbReference type="InterPro" id="IPR035965">
    <property type="entry name" value="PAS-like_dom_sf"/>
</dbReference>
<feature type="domain" description="PAS" evidence="1">
    <location>
        <begin position="400"/>
        <end position="470"/>
    </location>
</feature>
<dbReference type="SUPFAM" id="SSF55785">
    <property type="entry name" value="PYP-like sensor domain (PAS domain)"/>
    <property type="match status" value="1"/>
</dbReference>
<dbReference type="Gene3D" id="3.30.450.20">
    <property type="entry name" value="PAS domain"/>
    <property type="match status" value="1"/>
</dbReference>
<evidence type="ECO:0000259" key="3">
    <source>
        <dbReference type="PROSITE" id="PS50887"/>
    </source>
</evidence>
<sequence>MVKTFSCQYSNYTNLKQFIRQNDLQTYHHLLVQAFIHENDRQLIQQVQRTIKKLLPNSHLIGTTCSETIQNGKRIMDQNMLTITAFEETSIQTVLLEASEFPAIKREKQWSSSDLKAYVFFSTRELTDFDSFHKDLSGGRDVFSAGGVVRSKGNEPMRLFTFDRVTTDGMIIVLFYNRHLMITSYSDSWEQSAFRFRITAAEGNTVKGINGKNPLSFFQNHLKKLFAKGTTPSPSTLPFLIIHTEQKEISQIVHFFQDGTFEMSSPPIPGGEYAFVHPDDPIHHFQPFSNHSVETIFVVSSTWKNEVYPFVTKEKLKRLQRVAPTFGLLSDVHYCFEGGRLSRQLYSFQAIGFSEIRRVQEGEHFSQNSLGEWNLPAYYSDLLSVSTKEYNRLKDRYLTVNQYFNSLFDHNDDFVFSVDLHGRFTRVNQTFISIFGVTEEEIIGKSALDYVKREDLRQVKRYFIKSLKGYEQSYKIDLPITGNQIFQIRNIPIMIHGKPEGIIGFGRNITDKIKFEEKIIQLAYYDKETNLPNRTLIFETVTEKIKKADKNEKLAVMFVDIDRFKIINDSLGHHIGDQVIKDLAYRIRKTIPKDIQLGRFGGDKFTLIFPSSYDSKQILTIGNQLLKVISKPFLHDGQEFFLSASAGVSVYPEDGKDTVFILKNADTAMNRAKKLGGNKVTFFSNEMNNQVKQRFELENYLRRAVEKNELYLYYQPLVDLKTGVINGSEALVRWNHPKLGLISPLHFIPIAEETGVIHEIGNWVLHEACKQNKKWMEEGIGELSISVNVSAVQFQHPHFIDYVKNALKESNLDAKYLHLELTESGMLFNLQQTIETMKKLQNLGVKVSIDDFGTGYSSLSYLKNLPINILKIDRSLIRNIHEKRVDRSIVEAIITMGNGLAVKIVAEGVESFEQIKELKKLNCHYAQGYYIEKPIDAIAFSERIKMKRQMIPSI</sequence>
<dbReference type="PROSITE" id="PS50112">
    <property type="entry name" value="PAS"/>
    <property type="match status" value="1"/>
</dbReference>
<dbReference type="PANTHER" id="PTHR44757">
    <property type="entry name" value="DIGUANYLATE CYCLASE DGCP"/>
    <property type="match status" value="1"/>
</dbReference>
<dbReference type="CDD" id="cd01948">
    <property type="entry name" value="EAL"/>
    <property type="match status" value="1"/>
</dbReference>
<evidence type="ECO:0000259" key="1">
    <source>
        <dbReference type="PROSITE" id="PS50112"/>
    </source>
</evidence>
<evidence type="ECO:0000313" key="5">
    <source>
        <dbReference type="Proteomes" id="UP001164718"/>
    </source>
</evidence>
<dbReference type="InterPro" id="IPR000014">
    <property type="entry name" value="PAS"/>
</dbReference>
<dbReference type="InterPro" id="IPR013702">
    <property type="entry name" value="FIST_domain_N"/>
</dbReference>
<dbReference type="SMART" id="SM00091">
    <property type="entry name" value="PAS"/>
    <property type="match status" value="1"/>
</dbReference>
<dbReference type="InterPro" id="IPR013767">
    <property type="entry name" value="PAS_fold"/>
</dbReference>
<feature type="domain" description="EAL" evidence="2">
    <location>
        <begin position="694"/>
        <end position="948"/>
    </location>
</feature>
<evidence type="ECO:0000313" key="4">
    <source>
        <dbReference type="EMBL" id="WAA08685.1"/>
    </source>
</evidence>
<dbReference type="Gene3D" id="3.20.20.450">
    <property type="entry name" value="EAL domain"/>
    <property type="match status" value="1"/>
</dbReference>
<reference evidence="4" key="1">
    <citation type="submission" date="2022-09" db="EMBL/GenBank/DDBJ databases">
        <title>Complete Genomes of Fervidibacillus albus and Fervidibacillus halotolerans isolated from tidal flat sediments.</title>
        <authorList>
            <person name="Kwon K.K."/>
            <person name="Yang S.-H."/>
            <person name="Park M.J."/>
            <person name="Oh H.-M."/>
        </authorList>
    </citation>
    <scope>NUCLEOTIDE SEQUENCE</scope>
    <source>
        <strain evidence="4">MEBiC13591</strain>
    </source>
</reference>
<dbReference type="KEGG" id="faf:OE104_08505"/>
<dbReference type="SMART" id="SM00897">
    <property type="entry name" value="FIST"/>
    <property type="match status" value="1"/>
</dbReference>
<dbReference type="EMBL" id="CP106878">
    <property type="protein sequence ID" value="WAA08685.1"/>
    <property type="molecule type" value="Genomic_DNA"/>
</dbReference>
<dbReference type="InterPro" id="IPR052155">
    <property type="entry name" value="Biofilm_reg_signaling"/>
</dbReference>
<dbReference type="CDD" id="cd00130">
    <property type="entry name" value="PAS"/>
    <property type="match status" value="1"/>
</dbReference>
<dbReference type="PROSITE" id="PS50883">
    <property type="entry name" value="EAL"/>
    <property type="match status" value="1"/>
</dbReference>
<gene>
    <name evidence="4" type="ORF">OE104_08505</name>
</gene>
<name>A0A9E8RU07_9BACI</name>
<accession>A0A9E8RU07</accession>
<dbReference type="AlphaFoldDB" id="A0A9E8RU07"/>
<dbReference type="SMART" id="SM00267">
    <property type="entry name" value="GGDEF"/>
    <property type="match status" value="1"/>
</dbReference>
<dbReference type="NCBIfam" id="TIGR00254">
    <property type="entry name" value="GGDEF"/>
    <property type="match status" value="1"/>
</dbReference>
<dbReference type="GO" id="GO:0006355">
    <property type="term" value="P:regulation of DNA-templated transcription"/>
    <property type="evidence" value="ECO:0007669"/>
    <property type="project" value="InterPro"/>
</dbReference>
<organism evidence="4 5">
    <name type="scientific">Fervidibacillus albus</name>
    <dbReference type="NCBI Taxonomy" id="2980026"/>
    <lineage>
        <taxon>Bacteria</taxon>
        <taxon>Bacillati</taxon>
        <taxon>Bacillota</taxon>
        <taxon>Bacilli</taxon>
        <taxon>Bacillales</taxon>
        <taxon>Bacillaceae</taxon>
        <taxon>Fervidibacillus</taxon>
    </lineage>
</organism>
<dbReference type="RefSeq" id="WP_275416467.1">
    <property type="nucleotide sequence ID" value="NZ_CP106878.1"/>
</dbReference>
<dbReference type="Pfam" id="PF00563">
    <property type="entry name" value="EAL"/>
    <property type="match status" value="1"/>
</dbReference>
<dbReference type="PROSITE" id="PS50887">
    <property type="entry name" value="GGDEF"/>
    <property type="match status" value="1"/>
</dbReference>
<dbReference type="NCBIfam" id="TIGR00229">
    <property type="entry name" value="sensory_box"/>
    <property type="match status" value="1"/>
</dbReference>
<dbReference type="CDD" id="cd01949">
    <property type="entry name" value="GGDEF"/>
    <property type="match status" value="1"/>
</dbReference>
<dbReference type="InterPro" id="IPR000160">
    <property type="entry name" value="GGDEF_dom"/>
</dbReference>
<dbReference type="InterPro" id="IPR043128">
    <property type="entry name" value="Rev_trsase/Diguanyl_cyclase"/>
</dbReference>
<proteinExistence type="predicted"/>
<dbReference type="InterPro" id="IPR035919">
    <property type="entry name" value="EAL_sf"/>
</dbReference>
<dbReference type="Pfam" id="PF00990">
    <property type="entry name" value="GGDEF"/>
    <property type="match status" value="1"/>
</dbReference>
<dbReference type="Proteomes" id="UP001164718">
    <property type="component" value="Chromosome"/>
</dbReference>
<dbReference type="InterPro" id="IPR001633">
    <property type="entry name" value="EAL_dom"/>
</dbReference>
<dbReference type="Pfam" id="PF00989">
    <property type="entry name" value="PAS"/>
    <property type="match status" value="1"/>
</dbReference>
<dbReference type="FunFam" id="3.20.20.450:FF:000001">
    <property type="entry name" value="Cyclic di-GMP phosphodiesterase yahA"/>
    <property type="match status" value="1"/>
</dbReference>
<protein>
    <submittedName>
        <fullName evidence="4">EAL domain-containing protein</fullName>
    </submittedName>
</protein>
<dbReference type="SUPFAM" id="SSF55073">
    <property type="entry name" value="Nucleotide cyclase"/>
    <property type="match status" value="1"/>
</dbReference>
<feature type="domain" description="GGDEF" evidence="3">
    <location>
        <begin position="552"/>
        <end position="685"/>
    </location>
</feature>
<dbReference type="Gene3D" id="3.30.70.270">
    <property type="match status" value="1"/>
</dbReference>